<dbReference type="EMBL" id="CP025085">
    <property type="protein sequence ID" value="AUH02515.1"/>
    <property type="molecule type" value="Genomic_DNA"/>
</dbReference>
<dbReference type="InterPro" id="IPR009371">
    <property type="entry name" value="T3SS_HrpF"/>
</dbReference>
<keyword evidence="2" id="KW-0808">Transferase</keyword>
<keyword evidence="3" id="KW-1185">Reference proteome</keyword>
<accession>A0A2I5TQJ2</accession>
<reference evidence="2 3" key="1">
    <citation type="journal article" date="2013" name="Genome Announc.">
        <title>Draft genome sequence of Serratia sp. strain ATCC 39006, a model bacterium for analysis of the biosynthesis and regulation of prodigiosin, a carbapenem, and gas vesicles.</title>
        <authorList>
            <person name="Fineran P.C."/>
            <person name="Iglesias Cans M.C."/>
            <person name="Ramsay J.P."/>
            <person name="Wilf N.M."/>
            <person name="Cossyleon D."/>
            <person name="McNeil M.B."/>
            <person name="Williamson N.R."/>
            <person name="Monson R.E."/>
            <person name="Becher S.A."/>
            <person name="Stanton J.A."/>
            <person name="Brugger K."/>
            <person name="Brown S.D."/>
            <person name="Salmond G.P."/>
        </authorList>
    </citation>
    <scope>NUCLEOTIDE SEQUENCE [LARGE SCALE GENOMIC DNA]</scope>
    <source>
        <strain evidence="2">ATCC 39006</strain>
        <strain evidence="3">ATCC 39006 / SC 11482</strain>
    </source>
</reference>
<gene>
    <name evidence="1" type="ORF">CWC46_12845</name>
    <name evidence="2" type="ORF">Ser39006_012850</name>
</gene>
<proteinExistence type="predicted"/>
<evidence type="ECO:0000313" key="2">
    <source>
        <dbReference type="EMBL" id="AUH06831.1"/>
    </source>
</evidence>
<dbReference type="AlphaFoldDB" id="A0A2I5TQJ2"/>
<organism evidence="2 3">
    <name type="scientific">Serratia sp. (strain ATCC 39006)</name>
    <name type="common">Prodigiosinella confusarubida</name>
    <dbReference type="NCBI Taxonomy" id="104623"/>
    <lineage>
        <taxon>Bacteria</taxon>
        <taxon>Pseudomonadati</taxon>
        <taxon>Pseudomonadota</taxon>
        <taxon>Gammaproteobacteria</taxon>
        <taxon>Enterobacterales</taxon>
        <taxon>Pectobacteriaceae</taxon>
        <taxon>Prodigiosinella</taxon>
    </lineage>
</organism>
<keyword evidence="2" id="KW-0418">Kinase</keyword>
<dbReference type="GO" id="GO:0016301">
    <property type="term" value="F:kinase activity"/>
    <property type="evidence" value="ECO:0007669"/>
    <property type="project" value="UniProtKB-KW"/>
</dbReference>
<evidence type="ECO:0000313" key="3">
    <source>
        <dbReference type="Proteomes" id="UP000017700"/>
    </source>
</evidence>
<sequence>MSSPTALQRRLDSAFSDAQSRLDDLAMNVADEGASLSDTYAFYEASMDYSNANWAAGQMLSVKHGLAKAIINDFN</sequence>
<name>A0A2I5TQJ2_SERS3</name>
<evidence type="ECO:0000313" key="1">
    <source>
        <dbReference type="EMBL" id="AUH02515.1"/>
    </source>
</evidence>
<dbReference type="RefSeq" id="WP_037382042.1">
    <property type="nucleotide sequence ID" value="NZ_CP025084.1"/>
</dbReference>
<dbReference type="Pfam" id="PF06266">
    <property type="entry name" value="HrpF"/>
    <property type="match status" value="1"/>
</dbReference>
<dbReference type="STRING" id="104623.Ser39006_02901"/>
<reference evidence="1 4" key="3">
    <citation type="submission" date="2017-11" db="EMBL/GenBank/DDBJ databases">
        <title>Complete genome sequence of Serratia sp. ATCC 39006 LacA.</title>
        <authorList>
            <person name="Hampton H.G."/>
            <person name="Jackson S.A."/>
            <person name="Jauregui R."/>
            <person name="Poulter G.T.M."/>
            <person name="Salmond G.P.C."/>
            <person name="Fineran P.C."/>
        </authorList>
    </citation>
    <scope>NUCLEOTIDE SEQUENCE [LARGE SCALE GENOMIC DNA]</scope>
    <source>
        <strain evidence="1 4">ATCC 39006</strain>
    </source>
</reference>
<dbReference type="KEGG" id="serq:CWC46_12845"/>
<dbReference type="Proteomes" id="UP000233778">
    <property type="component" value="Chromosome"/>
</dbReference>
<dbReference type="Proteomes" id="UP000017700">
    <property type="component" value="Chromosome"/>
</dbReference>
<dbReference type="EMBL" id="CP025084">
    <property type="protein sequence ID" value="AUH06831.1"/>
    <property type="molecule type" value="Genomic_DNA"/>
</dbReference>
<protein>
    <submittedName>
        <fullName evidence="2">Serine kinase</fullName>
    </submittedName>
</protein>
<evidence type="ECO:0000313" key="4">
    <source>
        <dbReference type="Proteomes" id="UP000233778"/>
    </source>
</evidence>
<reference evidence="2" key="2">
    <citation type="submission" date="2013-09" db="EMBL/GenBank/DDBJ databases">
        <authorList>
            <person name="Wang G."/>
            <person name="Yang Y."/>
            <person name="Su Y."/>
        </authorList>
    </citation>
    <scope>NUCLEOTIDE SEQUENCE</scope>
    <source>
        <strain evidence="2">ATCC 39006</strain>
    </source>
</reference>
<reference evidence="2" key="4">
    <citation type="submission" date="2017-11" db="EMBL/GenBank/DDBJ databases">
        <title>Complete genome sequence of Serratia sp. ATCC 39006.</title>
        <authorList>
            <person name="Hampton H.G."/>
            <person name="Jackson S.A."/>
            <person name="Jauregui R."/>
            <person name="Poulter G.T.M."/>
            <person name="Salmond G.P.C."/>
            <person name="Fineran P.C."/>
        </authorList>
    </citation>
    <scope>NUCLEOTIDE SEQUENCE</scope>
    <source>
        <strain evidence="2">ATCC 39006</strain>
    </source>
</reference>
<dbReference type="OrthoDB" id="6626770at2"/>
<dbReference type="KEGG" id="sera:Ser39006_012850"/>